<protein>
    <recommendedName>
        <fullName evidence="6">S-protein homolog</fullName>
    </recommendedName>
</protein>
<dbReference type="Pfam" id="PF05938">
    <property type="entry name" value="Self-incomp_S1"/>
    <property type="match status" value="1"/>
</dbReference>
<evidence type="ECO:0000256" key="3">
    <source>
        <dbReference type="ARBA" id="ARBA00022471"/>
    </source>
</evidence>
<dbReference type="GO" id="GO:0060320">
    <property type="term" value="P:rejection of self pollen"/>
    <property type="evidence" value="ECO:0007669"/>
    <property type="project" value="UniProtKB-KW"/>
</dbReference>
<dbReference type="PANTHER" id="PTHR31232">
    <property type="match status" value="1"/>
</dbReference>
<evidence type="ECO:0000256" key="5">
    <source>
        <dbReference type="ARBA" id="ARBA00022729"/>
    </source>
</evidence>
<keyword evidence="4 6" id="KW-0964">Secreted</keyword>
<feature type="chain" id="PRO_5043100759" description="S-protein homolog" evidence="6">
    <location>
        <begin position="27"/>
        <end position="146"/>
    </location>
</feature>
<keyword evidence="8" id="KW-1185">Reference proteome</keyword>
<evidence type="ECO:0000313" key="7">
    <source>
        <dbReference type="EMBL" id="CAL1356035.1"/>
    </source>
</evidence>
<dbReference type="PANTHER" id="PTHR31232:SF149">
    <property type="entry name" value="S-PROTEIN HOMOLOG"/>
    <property type="match status" value="1"/>
</dbReference>
<dbReference type="EMBL" id="OZ034813">
    <property type="protein sequence ID" value="CAL1356035.1"/>
    <property type="molecule type" value="Genomic_DNA"/>
</dbReference>
<comment type="similarity">
    <text evidence="2 6">Belongs to the plant self-incompatibility (S1) protein family.</text>
</comment>
<evidence type="ECO:0000256" key="6">
    <source>
        <dbReference type="RuleBase" id="RU367044"/>
    </source>
</evidence>
<dbReference type="GO" id="GO:0005576">
    <property type="term" value="C:extracellular region"/>
    <property type="evidence" value="ECO:0007669"/>
    <property type="project" value="UniProtKB-SubCell"/>
</dbReference>
<dbReference type="InterPro" id="IPR010264">
    <property type="entry name" value="Self-incomp_S1"/>
</dbReference>
<dbReference type="Proteomes" id="UP001497516">
    <property type="component" value="Chromosome 1"/>
</dbReference>
<comment type="subcellular location">
    <subcellularLocation>
        <location evidence="1 6">Secreted</location>
    </subcellularLocation>
</comment>
<keyword evidence="5 6" id="KW-0732">Signal</keyword>
<reference evidence="7 8" key="1">
    <citation type="submission" date="2024-04" db="EMBL/GenBank/DDBJ databases">
        <authorList>
            <person name="Fracassetti M."/>
        </authorList>
    </citation>
    <scope>NUCLEOTIDE SEQUENCE [LARGE SCALE GENOMIC DNA]</scope>
</reference>
<evidence type="ECO:0000256" key="2">
    <source>
        <dbReference type="ARBA" id="ARBA00005581"/>
    </source>
</evidence>
<evidence type="ECO:0000256" key="1">
    <source>
        <dbReference type="ARBA" id="ARBA00004613"/>
    </source>
</evidence>
<name>A0AAV2CHM0_9ROSI</name>
<evidence type="ECO:0000256" key="4">
    <source>
        <dbReference type="ARBA" id="ARBA00022525"/>
    </source>
</evidence>
<keyword evidence="3 6" id="KW-0713">Self-incompatibility</keyword>
<sequence>MSSMRHNSSNTRVVVVALFLLSTTLGICDGSAIDPRKKPSAVTVINEVEGGPKLMVHCKSKNDDIGVHILPPHQNIRWGFRPDFFGRTLFFCAMDWGEGLHWFHIYVESRDYDRCKDCRWLIKKGGPCLTNQERDSCHYWNKKSMW</sequence>
<accession>A0AAV2CHM0</accession>
<organism evidence="7 8">
    <name type="scientific">Linum trigynum</name>
    <dbReference type="NCBI Taxonomy" id="586398"/>
    <lineage>
        <taxon>Eukaryota</taxon>
        <taxon>Viridiplantae</taxon>
        <taxon>Streptophyta</taxon>
        <taxon>Embryophyta</taxon>
        <taxon>Tracheophyta</taxon>
        <taxon>Spermatophyta</taxon>
        <taxon>Magnoliopsida</taxon>
        <taxon>eudicotyledons</taxon>
        <taxon>Gunneridae</taxon>
        <taxon>Pentapetalae</taxon>
        <taxon>rosids</taxon>
        <taxon>fabids</taxon>
        <taxon>Malpighiales</taxon>
        <taxon>Linaceae</taxon>
        <taxon>Linum</taxon>
    </lineage>
</organism>
<evidence type="ECO:0000313" key="8">
    <source>
        <dbReference type="Proteomes" id="UP001497516"/>
    </source>
</evidence>
<feature type="signal peptide" evidence="6">
    <location>
        <begin position="1"/>
        <end position="26"/>
    </location>
</feature>
<gene>
    <name evidence="7" type="ORF">LTRI10_LOCUS3758</name>
</gene>
<proteinExistence type="inferred from homology"/>
<dbReference type="AlphaFoldDB" id="A0AAV2CHM0"/>